<sequence>MALKIPNNIPKLPFFVFSIFLLRSGVRVSADDEIAKKDIDWWCATTPHPGPCNYFMNKCRPGSMEDFRTMTIQAALERAVEAQTKSQYPPSRCRSKRKMIVYRDCNNLIENTIEQLNVTLQSIQTNTSFTDFDAQTWLSTALTNIETCRSGSQDLNVTKFSSPILSGNVSELISNSLATNGALLGNSSNSWYATDKRRGFPGWVRKRDRKLLQDMQLATRANVVVSKDGRGGFRSIQAAINYATARRVGNGRVVVYVRRGVYRENILISRTMNKVMLVGDGLRNTVITGGRSVSAGFTTYSSATVGIDGIGFIARGITFRNTAGPERGQAVALRSASDLSVFYACGFEGYQDTLFVHAQRQFYKSCYIYGTIDFIFGNAAVVFQNCMIYVRRPLFGQANIITAQGRGDPFQNTGISIHNCRIMPAPDLRPVVRSFNTFLGRPWQQYSRTVIMKSFIDGFVNGEGWSRWEDSNFALSTLYYGEYNNFGPGGSTRNRVRWSGYHVITSSNVASRFTVASLIAGRAWLPSTGVPFTGGL</sequence>
<name>A0ABD3E7L8_9LAMI</name>
<dbReference type="NCBIfam" id="TIGR01614">
    <property type="entry name" value="PME_inhib"/>
    <property type="match status" value="1"/>
</dbReference>
<dbReference type="SUPFAM" id="SSF101148">
    <property type="entry name" value="Plant invertase/pectin methylesterase inhibitor"/>
    <property type="match status" value="1"/>
</dbReference>
<evidence type="ECO:0000256" key="11">
    <source>
        <dbReference type="ARBA" id="ARBA00047928"/>
    </source>
</evidence>
<evidence type="ECO:0000256" key="6">
    <source>
        <dbReference type="ARBA" id="ARBA00022512"/>
    </source>
</evidence>
<evidence type="ECO:0000313" key="16">
    <source>
        <dbReference type="Proteomes" id="UP001632038"/>
    </source>
</evidence>
<evidence type="ECO:0000256" key="4">
    <source>
        <dbReference type="ARBA" id="ARBA00007786"/>
    </source>
</evidence>
<keyword evidence="13" id="KW-0732">Signal</keyword>
<dbReference type="InterPro" id="IPR000070">
    <property type="entry name" value="Pectinesterase_cat"/>
</dbReference>
<comment type="similarity">
    <text evidence="3">In the N-terminal section; belongs to the PMEI family.</text>
</comment>
<dbReference type="GO" id="GO:0030599">
    <property type="term" value="F:pectinesterase activity"/>
    <property type="evidence" value="ECO:0007669"/>
    <property type="project" value="UniProtKB-UniRule"/>
</dbReference>
<comment type="similarity">
    <text evidence="4">In the C-terminal section; belongs to the pectinesterase family.</text>
</comment>
<evidence type="ECO:0000256" key="12">
    <source>
        <dbReference type="PROSITE-ProRule" id="PRU10040"/>
    </source>
</evidence>
<evidence type="ECO:0000259" key="14">
    <source>
        <dbReference type="SMART" id="SM00856"/>
    </source>
</evidence>
<dbReference type="GO" id="GO:0045490">
    <property type="term" value="P:pectin catabolic process"/>
    <property type="evidence" value="ECO:0007669"/>
    <property type="project" value="UniProtKB-UniRule"/>
</dbReference>
<dbReference type="InterPro" id="IPR012334">
    <property type="entry name" value="Pectin_lyas_fold"/>
</dbReference>
<proteinExistence type="inferred from homology"/>
<dbReference type="InterPro" id="IPR033131">
    <property type="entry name" value="Pectinesterase_Asp_AS"/>
</dbReference>
<evidence type="ECO:0000256" key="2">
    <source>
        <dbReference type="ARBA" id="ARBA00005184"/>
    </source>
</evidence>
<dbReference type="InterPro" id="IPR035513">
    <property type="entry name" value="Invertase/methylesterase_inhib"/>
</dbReference>
<comment type="caution">
    <text evidence="15">The sequence shown here is derived from an EMBL/GenBank/DDBJ whole genome shotgun (WGS) entry which is preliminary data.</text>
</comment>
<feature type="chain" id="PRO_5044530815" description="Pectinesterase" evidence="13">
    <location>
        <begin position="31"/>
        <end position="536"/>
    </location>
</feature>
<dbReference type="Gene3D" id="1.20.140.40">
    <property type="entry name" value="Invertase/pectin methylesterase inhibitor family protein"/>
    <property type="match status" value="1"/>
</dbReference>
<dbReference type="Gene3D" id="2.160.20.10">
    <property type="entry name" value="Single-stranded right-handed beta-helix, Pectin lyase-like"/>
    <property type="match status" value="1"/>
</dbReference>
<evidence type="ECO:0000256" key="13">
    <source>
        <dbReference type="RuleBase" id="RU000589"/>
    </source>
</evidence>
<dbReference type="InterPro" id="IPR006501">
    <property type="entry name" value="Pectinesterase_inhib_dom"/>
</dbReference>
<dbReference type="InterPro" id="IPR011050">
    <property type="entry name" value="Pectin_lyase_fold/virulence"/>
</dbReference>
<evidence type="ECO:0000256" key="8">
    <source>
        <dbReference type="ARBA" id="ARBA00022801"/>
    </source>
</evidence>
<accession>A0ABD3E7L8</accession>
<dbReference type="PANTHER" id="PTHR31707">
    <property type="entry name" value="PECTINESTERASE"/>
    <property type="match status" value="1"/>
</dbReference>
<dbReference type="AlphaFoldDB" id="A0ABD3E7L8"/>
<feature type="domain" description="Pectinesterase inhibitor" evidence="14">
    <location>
        <begin position="34"/>
        <end position="179"/>
    </location>
</feature>
<comment type="pathway">
    <text evidence="2 13">Glycan metabolism; pectin degradation; 2-dehydro-3-deoxy-D-gluconate from pectin: step 1/5.</text>
</comment>
<evidence type="ECO:0000256" key="9">
    <source>
        <dbReference type="ARBA" id="ARBA00023085"/>
    </source>
</evidence>
<dbReference type="EC" id="3.1.1.11" evidence="5 13"/>
<reference evidence="16" key="1">
    <citation type="journal article" date="2024" name="IScience">
        <title>Strigolactones Initiate the Formation of Haustorium-like Structures in Castilleja.</title>
        <authorList>
            <person name="Buerger M."/>
            <person name="Peterson D."/>
            <person name="Chory J."/>
        </authorList>
    </citation>
    <scope>NUCLEOTIDE SEQUENCE [LARGE SCALE GENOMIC DNA]</scope>
</reference>
<evidence type="ECO:0000256" key="7">
    <source>
        <dbReference type="ARBA" id="ARBA00022525"/>
    </source>
</evidence>
<dbReference type="CDD" id="cd15798">
    <property type="entry name" value="PMEI-like_3"/>
    <property type="match status" value="1"/>
</dbReference>
<protein>
    <recommendedName>
        <fullName evidence="5 13">Pectinesterase</fullName>
        <ecNumber evidence="5 13">3.1.1.11</ecNumber>
    </recommendedName>
</protein>
<feature type="signal peptide" evidence="13">
    <location>
        <begin position="1"/>
        <end position="30"/>
    </location>
</feature>
<keyword evidence="7" id="KW-0964">Secreted</keyword>
<dbReference type="Pfam" id="PF04043">
    <property type="entry name" value="PMEI"/>
    <property type="match status" value="1"/>
</dbReference>
<dbReference type="GO" id="GO:0042545">
    <property type="term" value="P:cell wall modification"/>
    <property type="evidence" value="ECO:0007669"/>
    <property type="project" value="UniProtKB-UniRule"/>
</dbReference>
<keyword evidence="16" id="KW-1185">Reference proteome</keyword>
<keyword evidence="8 13" id="KW-0378">Hydrolase</keyword>
<dbReference type="PROSITE" id="PS00503">
    <property type="entry name" value="PECTINESTERASE_2"/>
    <property type="match status" value="1"/>
</dbReference>
<evidence type="ECO:0000256" key="1">
    <source>
        <dbReference type="ARBA" id="ARBA00004191"/>
    </source>
</evidence>
<keyword evidence="10" id="KW-0961">Cell wall biogenesis/degradation</keyword>
<evidence type="ECO:0000256" key="3">
    <source>
        <dbReference type="ARBA" id="ARBA00006027"/>
    </source>
</evidence>
<dbReference type="SMART" id="SM00856">
    <property type="entry name" value="PMEI"/>
    <property type="match status" value="1"/>
</dbReference>
<dbReference type="Proteomes" id="UP001632038">
    <property type="component" value="Unassembled WGS sequence"/>
</dbReference>
<dbReference type="FunFam" id="2.160.20.10:FF:000001">
    <property type="entry name" value="Pectinesterase"/>
    <property type="match status" value="1"/>
</dbReference>
<keyword evidence="6" id="KW-0134">Cell wall</keyword>
<evidence type="ECO:0000313" key="15">
    <source>
        <dbReference type="EMBL" id="KAL3650436.1"/>
    </source>
</evidence>
<dbReference type="SUPFAM" id="SSF51126">
    <property type="entry name" value="Pectin lyase-like"/>
    <property type="match status" value="1"/>
</dbReference>
<organism evidence="15 16">
    <name type="scientific">Castilleja foliolosa</name>
    <dbReference type="NCBI Taxonomy" id="1961234"/>
    <lineage>
        <taxon>Eukaryota</taxon>
        <taxon>Viridiplantae</taxon>
        <taxon>Streptophyta</taxon>
        <taxon>Embryophyta</taxon>
        <taxon>Tracheophyta</taxon>
        <taxon>Spermatophyta</taxon>
        <taxon>Magnoliopsida</taxon>
        <taxon>eudicotyledons</taxon>
        <taxon>Gunneridae</taxon>
        <taxon>Pentapetalae</taxon>
        <taxon>asterids</taxon>
        <taxon>lamiids</taxon>
        <taxon>Lamiales</taxon>
        <taxon>Orobanchaceae</taxon>
        <taxon>Pedicularideae</taxon>
        <taxon>Castillejinae</taxon>
        <taxon>Castilleja</taxon>
    </lineage>
</organism>
<dbReference type="EMBL" id="JAVIJP010000007">
    <property type="protein sequence ID" value="KAL3650436.1"/>
    <property type="molecule type" value="Genomic_DNA"/>
</dbReference>
<keyword evidence="9 13" id="KW-0063">Aspartyl esterase</keyword>
<comment type="catalytic activity">
    <reaction evidence="11 13">
        <text>[(1-&gt;4)-alpha-D-galacturonosyl methyl ester](n) + n H2O = [(1-&gt;4)-alpha-D-galacturonosyl](n) + n methanol + n H(+)</text>
        <dbReference type="Rhea" id="RHEA:22380"/>
        <dbReference type="Rhea" id="RHEA-COMP:14570"/>
        <dbReference type="Rhea" id="RHEA-COMP:14573"/>
        <dbReference type="ChEBI" id="CHEBI:15377"/>
        <dbReference type="ChEBI" id="CHEBI:15378"/>
        <dbReference type="ChEBI" id="CHEBI:17790"/>
        <dbReference type="ChEBI" id="CHEBI:140522"/>
        <dbReference type="ChEBI" id="CHEBI:140523"/>
        <dbReference type="EC" id="3.1.1.11"/>
    </reaction>
</comment>
<gene>
    <name evidence="15" type="ORF">CASFOL_006839</name>
</gene>
<evidence type="ECO:0000256" key="5">
    <source>
        <dbReference type="ARBA" id="ARBA00013229"/>
    </source>
</evidence>
<feature type="active site" evidence="12">
    <location>
        <position position="373"/>
    </location>
</feature>
<dbReference type="Pfam" id="PF01095">
    <property type="entry name" value="Pectinesterase"/>
    <property type="match status" value="1"/>
</dbReference>
<comment type="subcellular location">
    <subcellularLocation>
        <location evidence="1">Secreted</location>
        <location evidence="1">Cell wall</location>
    </subcellularLocation>
</comment>
<evidence type="ECO:0000256" key="10">
    <source>
        <dbReference type="ARBA" id="ARBA00023316"/>
    </source>
</evidence>